<feature type="domain" description="NERD" evidence="1">
    <location>
        <begin position="41"/>
        <end position="156"/>
    </location>
</feature>
<dbReference type="AlphaFoldDB" id="A0A556PMQ4"/>
<reference evidence="2 3" key="1">
    <citation type="submission" date="2019-07" db="EMBL/GenBank/DDBJ databases">
        <title>Allobacillus sp. nov. SKP isolated from shrimp paste of Euphausiacea.</title>
        <authorList>
            <person name="Kanchanasin P."/>
            <person name="Tanasupawat S."/>
            <person name="Shi W."/>
            <person name="Wu L."/>
            <person name="Ma J."/>
        </authorList>
    </citation>
    <scope>NUCLEOTIDE SEQUENCE [LARGE SCALE GENOMIC DNA]</scope>
    <source>
        <strain evidence="2 3">SKP4-8</strain>
    </source>
</reference>
<dbReference type="OrthoDB" id="569879at2"/>
<name>A0A556PMQ4_9BACI</name>
<evidence type="ECO:0000313" key="3">
    <source>
        <dbReference type="Proteomes" id="UP000316425"/>
    </source>
</evidence>
<dbReference type="RefSeq" id="WP_144088507.1">
    <property type="nucleotide sequence ID" value="NZ_VMHE01000008.1"/>
</dbReference>
<organism evidence="2 3">
    <name type="scientific">Allobacillus salarius</name>
    <dbReference type="NCBI Taxonomy" id="1955272"/>
    <lineage>
        <taxon>Bacteria</taxon>
        <taxon>Bacillati</taxon>
        <taxon>Bacillota</taxon>
        <taxon>Bacilli</taxon>
        <taxon>Bacillales</taxon>
        <taxon>Bacillaceae</taxon>
        <taxon>Allobacillus</taxon>
    </lineage>
</organism>
<sequence length="340" mass="39754">MLIKNHEVPLALLKLASIKRRLPSTHPKYQKIFNDWALYNAGYRGELALDYYLHRFNQPENYMLHSLRLHHKQTFQIDTLILHPNFFLLIEVKNLSGKVNFDHGFGLMTRENNGHVQSFQDPIIQAENQAFLLQNWLINFGVSGVPVESLVVFVNNHVHLTRSDEQHVDPRIIHANKLADTYNQLHQKYPKNLLPTQKLRVIGQKMIQENKPLQANPFQKYQLTRKAIQPGIICPICDFTPMKRYHGYWKCDSCGHSSTFAHIDALKDFYLLFNDQITNREARWFFQIDSRKVARNLLIKLSMVGKNKGASYQLDFNTERDFTYLLSTKEKDQAGYSLVQ</sequence>
<dbReference type="PROSITE" id="PS50965">
    <property type="entry name" value="NERD"/>
    <property type="match status" value="1"/>
</dbReference>
<proteinExistence type="predicted"/>
<dbReference type="InterPro" id="IPR011528">
    <property type="entry name" value="NERD"/>
</dbReference>
<keyword evidence="3" id="KW-1185">Reference proteome</keyword>
<evidence type="ECO:0000313" key="2">
    <source>
        <dbReference type="EMBL" id="TSJ65682.1"/>
    </source>
</evidence>
<dbReference type="Proteomes" id="UP000316425">
    <property type="component" value="Unassembled WGS sequence"/>
</dbReference>
<accession>A0A556PMQ4</accession>
<comment type="caution">
    <text evidence="2">The sequence shown here is derived from an EMBL/GenBank/DDBJ whole genome shotgun (WGS) entry which is preliminary data.</text>
</comment>
<protein>
    <recommendedName>
        <fullName evidence="1">NERD domain-containing protein</fullName>
    </recommendedName>
</protein>
<dbReference type="EMBL" id="VMHE01000008">
    <property type="protein sequence ID" value="TSJ65682.1"/>
    <property type="molecule type" value="Genomic_DNA"/>
</dbReference>
<dbReference type="Pfam" id="PF08378">
    <property type="entry name" value="NERD"/>
    <property type="match status" value="1"/>
</dbReference>
<gene>
    <name evidence="2" type="ORF">FPQ13_06420</name>
</gene>
<evidence type="ECO:0000259" key="1">
    <source>
        <dbReference type="PROSITE" id="PS50965"/>
    </source>
</evidence>